<keyword evidence="3" id="KW-1185">Reference proteome</keyword>
<feature type="region of interest" description="Disordered" evidence="1">
    <location>
        <begin position="1"/>
        <end position="632"/>
    </location>
</feature>
<comment type="caution">
    <text evidence="2">The sequence shown here is derived from an EMBL/GenBank/DDBJ whole genome shotgun (WGS) entry which is preliminary data.</text>
</comment>
<gene>
    <name evidence="2" type="ORF">HGA08_00260</name>
</gene>
<feature type="compositionally biased region" description="Low complexity" evidence="1">
    <location>
        <begin position="562"/>
        <end position="583"/>
    </location>
</feature>
<feature type="compositionally biased region" description="Low complexity" evidence="1">
    <location>
        <begin position="356"/>
        <end position="423"/>
    </location>
</feature>
<proteinExistence type="predicted"/>
<evidence type="ECO:0000256" key="1">
    <source>
        <dbReference type="SAM" id="MobiDB-lite"/>
    </source>
</evidence>
<feature type="compositionally biased region" description="Polar residues" evidence="1">
    <location>
        <begin position="549"/>
        <end position="558"/>
    </location>
</feature>
<feature type="compositionally biased region" description="Basic and acidic residues" evidence="1">
    <location>
        <begin position="503"/>
        <end position="521"/>
    </location>
</feature>
<feature type="compositionally biased region" description="Acidic residues" evidence="1">
    <location>
        <begin position="201"/>
        <end position="214"/>
    </location>
</feature>
<feature type="compositionally biased region" description="Polar residues" evidence="1">
    <location>
        <begin position="339"/>
        <end position="352"/>
    </location>
</feature>
<feature type="compositionally biased region" description="Polar residues" evidence="1">
    <location>
        <begin position="77"/>
        <end position="90"/>
    </location>
</feature>
<feature type="compositionally biased region" description="Low complexity" evidence="1">
    <location>
        <begin position="437"/>
        <end position="449"/>
    </location>
</feature>
<dbReference type="Proteomes" id="UP000565711">
    <property type="component" value="Unassembled WGS sequence"/>
</dbReference>
<dbReference type="AlphaFoldDB" id="A0A846XTA4"/>
<sequence>MTDSANARFGEPHNAREGHRLTSPDQDSEHPTDTPDHSPADNGVIGLHWHDSESDSTRATPAVLPSRELPQRRGESRTTTADTSGNTSDSDPGGIFGPAPSVTATDLASYTPDYLTGTSVPAGTTAPPPLGALPMRTPSTGGSTAPPALPSREPKRPNIFDSPYDSDSQRSESGPGLFDDDDSTPTSSFAITPPAVKAPEDTESETDPQEDSADPEATVRRIAEQLGISTGRTERSPDTPSAVERQPKGNSDDTVGATEDSGADDSSAGSAASAGVTDEAPTTAASPKLPLRSPTPAHEGGRSAEFDGFRSTAGTTPEVSPVAEPATSPATPARRLTATPGSEPSDTAASSDTAEHSAPSAHSEAAQAVTAGGSTDALATAETADTAETTTDTSDSSATDTDATPGSAETSGRRSGSASAGQSRPRRTFGAGLPTRAAATLSGSTSTSSDEPDHTEKSDHPQRSEHDTDTLPAQLPARGETHGLPRRAATGSSEGPDFSSHSLRAEAPDRLSTDVLRRSETTEDAAPPAGSPFGTRRSRRSAALGPEQPTDTTESNAVTPIAEHATTDTAATTEAPAGEAVTTDQGASPAAEPRRNRRAAENHTGETTEDIASRAGLSPTSRRAARRRAKATDDDAQVLDITLVAQLLLASHNLENVARTAESGDVDLDDFIAAAHRTRSATVELVSSWFGGTDRMRDFAQALLLAAED</sequence>
<evidence type="ECO:0000313" key="3">
    <source>
        <dbReference type="Proteomes" id="UP000565711"/>
    </source>
</evidence>
<feature type="compositionally biased region" description="Basic and acidic residues" evidence="1">
    <location>
        <begin position="10"/>
        <end position="39"/>
    </location>
</feature>
<feature type="compositionally biased region" description="Basic and acidic residues" evidence="1">
    <location>
        <begin position="592"/>
        <end position="606"/>
    </location>
</feature>
<feature type="compositionally biased region" description="Basic and acidic residues" evidence="1">
    <location>
        <begin position="451"/>
        <end position="469"/>
    </location>
</feature>
<evidence type="ECO:0000313" key="2">
    <source>
        <dbReference type="EMBL" id="NKY48641.1"/>
    </source>
</evidence>
<reference evidence="2 3" key="1">
    <citation type="submission" date="2020-04" db="EMBL/GenBank/DDBJ databases">
        <title>MicrobeNet Type strains.</title>
        <authorList>
            <person name="Nicholson A.C."/>
        </authorList>
    </citation>
    <scope>NUCLEOTIDE SEQUENCE [LARGE SCALE GENOMIC DNA]</scope>
    <source>
        <strain evidence="2 3">JCM 12354</strain>
    </source>
</reference>
<feature type="compositionally biased region" description="Basic and acidic residues" evidence="1">
    <location>
        <begin position="299"/>
        <end position="308"/>
    </location>
</feature>
<feature type="compositionally biased region" description="Low complexity" evidence="1">
    <location>
        <begin position="264"/>
        <end position="275"/>
    </location>
</feature>
<accession>A0A846XTA4</accession>
<name>A0A846XTA4_9NOCA</name>
<dbReference type="RefSeq" id="WP_067881744.1">
    <property type="nucleotide sequence ID" value="NZ_JAAXOP010000001.1"/>
</dbReference>
<organism evidence="2 3">
    <name type="scientific">Nocardia vermiculata</name>
    <dbReference type="NCBI Taxonomy" id="257274"/>
    <lineage>
        <taxon>Bacteria</taxon>
        <taxon>Bacillati</taxon>
        <taxon>Actinomycetota</taxon>
        <taxon>Actinomycetes</taxon>
        <taxon>Mycobacteriales</taxon>
        <taxon>Nocardiaceae</taxon>
        <taxon>Nocardia</taxon>
    </lineage>
</organism>
<dbReference type="EMBL" id="JAAXOP010000001">
    <property type="protein sequence ID" value="NKY48641.1"/>
    <property type="molecule type" value="Genomic_DNA"/>
</dbReference>
<protein>
    <submittedName>
        <fullName evidence="2">Uncharacterized protein</fullName>
    </submittedName>
</protein>